<dbReference type="Proteomes" id="UP000282837">
    <property type="component" value="Unassembled WGS sequence"/>
</dbReference>
<name>A0A437NCN8_9SPHN</name>
<sequence>MSLTSAPLRPIGGLIALALLAMPLGAQAQRLPKGMATMFALPSDIIAQELAFARLARDKGEAKAFKEYALEQAALLRDGEAMPLPKRDNGLPLQGETQNVWMSCDGSSAATFGRWTKGAKQGWYSAIWQRQKKGAYRLVLQSATTTPTALPKPEWLEAKVAECPARREALPNKEQVEPVTHPLFGETADHSLSWSVNEARELVIGLRIEGKLTEVLRRPLKP</sequence>
<evidence type="ECO:0000313" key="1">
    <source>
        <dbReference type="EMBL" id="RVU07701.1"/>
    </source>
</evidence>
<dbReference type="RefSeq" id="WP_127705299.1">
    <property type="nucleotide sequence ID" value="NZ_SACO01000001.1"/>
</dbReference>
<evidence type="ECO:0000313" key="2">
    <source>
        <dbReference type="Proteomes" id="UP000282837"/>
    </source>
</evidence>
<dbReference type="EMBL" id="SACO01000001">
    <property type="protein sequence ID" value="RVU07701.1"/>
    <property type="molecule type" value="Genomic_DNA"/>
</dbReference>
<organism evidence="1 2">
    <name type="scientific">Novosphingobium umbonatum</name>
    <dbReference type="NCBI Taxonomy" id="1908524"/>
    <lineage>
        <taxon>Bacteria</taxon>
        <taxon>Pseudomonadati</taxon>
        <taxon>Pseudomonadota</taxon>
        <taxon>Alphaproteobacteria</taxon>
        <taxon>Sphingomonadales</taxon>
        <taxon>Sphingomonadaceae</taxon>
        <taxon>Novosphingobium</taxon>
    </lineage>
</organism>
<reference evidence="1 2" key="1">
    <citation type="submission" date="2019-01" db="EMBL/GenBank/DDBJ databases">
        <authorList>
            <person name="Chen W.-M."/>
        </authorList>
    </citation>
    <scope>NUCLEOTIDE SEQUENCE [LARGE SCALE GENOMIC DNA]</scope>
    <source>
        <strain evidence="1 2">FSY-9</strain>
    </source>
</reference>
<gene>
    <name evidence="1" type="ORF">EOE18_01035</name>
</gene>
<keyword evidence="2" id="KW-1185">Reference proteome</keyword>
<dbReference type="AlphaFoldDB" id="A0A437NCN8"/>
<protein>
    <submittedName>
        <fullName evidence="1">Uncharacterized protein</fullName>
    </submittedName>
</protein>
<accession>A0A437NCN8</accession>
<dbReference type="OrthoDB" id="7201546at2"/>
<proteinExistence type="predicted"/>
<comment type="caution">
    <text evidence="1">The sequence shown here is derived from an EMBL/GenBank/DDBJ whole genome shotgun (WGS) entry which is preliminary data.</text>
</comment>